<dbReference type="EMBL" id="RBLG01000002">
    <property type="protein sequence ID" value="RKS53935.1"/>
    <property type="molecule type" value="Genomic_DNA"/>
</dbReference>
<keyword evidence="2" id="KW-1185">Reference proteome</keyword>
<dbReference type="OrthoDB" id="7593748at2"/>
<proteinExistence type="predicted"/>
<dbReference type="AlphaFoldDB" id="A0A495PVY1"/>
<reference evidence="1 2" key="1">
    <citation type="submission" date="2018-10" db="EMBL/GenBank/DDBJ databases">
        <title>Genomic Encyclopedia of Archaeal and Bacterial Type Strains, Phase II (KMG-II): from individual species to whole genera.</title>
        <authorList>
            <person name="Goeker M."/>
        </authorList>
    </citation>
    <scope>NUCLEOTIDE SEQUENCE [LARGE SCALE GENOMIC DNA]</scope>
    <source>
        <strain evidence="1 2">DSM 19839</strain>
    </source>
</reference>
<organism evidence="1 2">
    <name type="scientific">Gillisia mitskevichiae</name>
    <dbReference type="NCBI Taxonomy" id="270921"/>
    <lineage>
        <taxon>Bacteria</taxon>
        <taxon>Pseudomonadati</taxon>
        <taxon>Bacteroidota</taxon>
        <taxon>Flavobacteriia</taxon>
        <taxon>Flavobacteriales</taxon>
        <taxon>Flavobacteriaceae</taxon>
        <taxon>Gillisia</taxon>
    </lineage>
</organism>
<comment type="caution">
    <text evidence="1">The sequence shown here is derived from an EMBL/GenBank/DDBJ whole genome shotgun (WGS) entry which is preliminary data.</text>
</comment>
<gene>
    <name evidence="1" type="ORF">BC962_2202</name>
</gene>
<accession>A0A495PVY1</accession>
<name>A0A495PVY1_9FLAO</name>
<dbReference type="RefSeq" id="WP_121346001.1">
    <property type="nucleotide sequence ID" value="NZ_RBLG01000002.1"/>
</dbReference>
<sequence length="95" mass="11197">MFLFLLWCKNDASQILIDVLKSILNRDVIQSIKNLEEYQEAFPLYSLNLVLEKLKQNKESLLDRNNPEWKLVFNLILDNYSSKLPASVIEKLKNQ</sequence>
<evidence type="ECO:0000313" key="1">
    <source>
        <dbReference type="EMBL" id="RKS53935.1"/>
    </source>
</evidence>
<dbReference type="Proteomes" id="UP000276282">
    <property type="component" value="Unassembled WGS sequence"/>
</dbReference>
<protein>
    <submittedName>
        <fullName evidence="1">Uncharacterized protein</fullName>
    </submittedName>
</protein>
<evidence type="ECO:0000313" key="2">
    <source>
        <dbReference type="Proteomes" id="UP000276282"/>
    </source>
</evidence>